<evidence type="ECO:0000313" key="5">
    <source>
        <dbReference type="EMBL" id="SQA97491.1"/>
    </source>
</evidence>
<accession>A0A2X2T611</accession>
<feature type="signal peptide" evidence="2">
    <location>
        <begin position="1"/>
        <end position="32"/>
    </location>
</feature>
<dbReference type="InterPro" id="IPR050218">
    <property type="entry name" value="LptD"/>
</dbReference>
<organism evidence="5 6">
    <name type="scientific">Cedecea neteri</name>
    <dbReference type="NCBI Taxonomy" id="158822"/>
    <lineage>
        <taxon>Bacteria</taxon>
        <taxon>Pseudomonadati</taxon>
        <taxon>Pseudomonadota</taxon>
        <taxon>Gammaproteobacteria</taxon>
        <taxon>Enterobacterales</taxon>
        <taxon>Enterobacteriaceae</taxon>
        <taxon>Cedecea</taxon>
    </lineage>
</organism>
<protein>
    <submittedName>
        <fullName evidence="5">Organic solvent tolerance protein</fullName>
    </submittedName>
</protein>
<keyword evidence="1" id="KW-0472">Membrane</keyword>
<proteinExistence type="predicted"/>
<name>A0A2X2T611_9ENTR</name>
<dbReference type="STRING" id="158822.LH23_08795"/>
<evidence type="ECO:0000313" key="6">
    <source>
        <dbReference type="Proteomes" id="UP000251197"/>
    </source>
</evidence>
<feature type="domain" description="LPS-assembly protein LptD central" evidence="4">
    <location>
        <begin position="215"/>
        <end position="287"/>
    </location>
</feature>
<dbReference type="InterPro" id="IPR045659">
    <property type="entry name" value="LptD_2"/>
</dbReference>
<feature type="chain" id="PRO_5016138718" evidence="2">
    <location>
        <begin position="33"/>
        <end position="293"/>
    </location>
</feature>
<evidence type="ECO:0000256" key="2">
    <source>
        <dbReference type="SAM" id="SignalP"/>
    </source>
</evidence>
<dbReference type="Pfam" id="PF03968">
    <property type="entry name" value="LptD_N"/>
    <property type="match status" value="1"/>
</dbReference>
<evidence type="ECO:0000259" key="4">
    <source>
        <dbReference type="Pfam" id="PF19838"/>
    </source>
</evidence>
<feature type="domain" description="Organic solvent tolerance-like N-terminal" evidence="3">
    <location>
        <begin position="62"/>
        <end position="202"/>
    </location>
</feature>
<keyword evidence="1" id="KW-0998">Cell outer membrane</keyword>
<dbReference type="Proteomes" id="UP000251197">
    <property type="component" value="Unassembled WGS sequence"/>
</dbReference>
<dbReference type="GO" id="GO:0009279">
    <property type="term" value="C:cell outer membrane"/>
    <property type="evidence" value="ECO:0007669"/>
    <property type="project" value="TreeGrafter"/>
</dbReference>
<gene>
    <name evidence="5" type="primary">lptD_1</name>
    <name evidence="5" type="ORF">NCTC12120_01323</name>
</gene>
<dbReference type="GO" id="GO:1990351">
    <property type="term" value="C:transporter complex"/>
    <property type="evidence" value="ECO:0007669"/>
    <property type="project" value="TreeGrafter"/>
</dbReference>
<dbReference type="EMBL" id="UAVU01000003">
    <property type="protein sequence ID" value="SQA97491.1"/>
    <property type="molecule type" value="Genomic_DNA"/>
</dbReference>
<dbReference type="Pfam" id="PF19838">
    <property type="entry name" value="LptD_2"/>
    <property type="match status" value="1"/>
</dbReference>
<dbReference type="AlphaFoldDB" id="A0A2X2T611"/>
<dbReference type="Gene3D" id="2.60.450.10">
    <property type="entry name" value="Lipopolysaccharide (LPS) transport protein A like domain"/>
    <property type="match status" value="1"/>
</dbReference>
<reference evidence="5 6" key="1">
    <citation type="submission" date="2018-06" db="EMBL/GenBank/DDBJ databases">
        <authorList>
            <consortium name="Pathogen Informatics"/>
            <person name="Doyle S."/>
        </authorList>
    </citation>
    <scope>NUCLEOTIDE SEQUENCE [LARGE SCALE GENOMIC DNA]</scope>
    <source>
        <strain evidence="5 6">NCTC12120</strain>
    </source>
</reference>
<evidence type="ECO:0000259" key="3">
    <source>
        <dbReference type="Pfam" id="PF03968"/>
    </source>
</evidence>
<dbReference type="PANTHER" id="PTHR30189:SF1">
    <property type="entry name" value="LPS-ASSEMBLY PROTEIN LPTD"/>
    <property type="match status" value="1"/>
</dbReference>
<dbReference type="InterPro" id="IPR005653">
    <property type="entry name" value="OstA-like_N"/>
</dbReference>
<evidence type="ECO:0000256" key="1">
    <source>
        <dbReference type="ARBA" id="ARBA00023237"/>
    </source>
</evidence>
<dbReference type="PANTHER" id="PTHR30189">
    <property type="entry name" value="LPS-ASSEMBLY PROTEIN"/>
    <property type="match status" value="1"/>
</dbReference>
<sequence>MTEQQITRMKKRIPTLLATLIGSALYSQQGMAADLASQCMLGIPSYNRPLVKDDGNSQPVTILADHAKGDYPDNAVFTGNVDVQQGNSRLQSDEVQLHQKQVDGQPEPVRTVDALGNVHYDDNQVILKGPKAWSNLNTKDTNVWNGDYQMVGRQGRGTADLMKQRGDNRYTILENGTFTSCLPGSNTWSVVGTEVIQDRQEEVAEIWNARFKLGPVPVFYSPYLQLPIGDKRRSGFLIPSAKYSTNNGIEFSLPYYWNIAPNFDATITPHYIDKRGGIQWQNEFRYLTQAGTG</sequence>
<keyword evidence="2" id="KW-0732">Signal</keyword>